<feature type="transmembrane region" description="Helical" evidence="7">
    <location>
        <begin position="104"/>
        <end position="126"/>
    </location>
</feature>
<dbReference type="InterPro" id="IPR020846">
    <property type="entry name" value="MFS_dom"/>
</dbReference>
<evidence type="ECO:0000256" key="2">
    <source>
        <dbReference type="ARBA" id="ARBA00022448"/>
    </source>
</evidence>
<feature type="transmembrane region" description="Helical" evidence="7">
    <location>
        <begin position="138"/>
        <end position="161"/>
    </location>
</feature>
<dbReference type="GO" id="GO:0022857">
    <property type="term" value="F:transmembrane transporter activity"/>
    <property type="evidence" value="ECO:0007669"/>
    <property type="project" value="InterPro"/>
</dbReference>
<keyword evidence="2" id="KW-0813">Transport</keyword>
<evidence type="ECO:0000256" key="3">
    <source>
        <dbReference type="ARBA" id="ARBA00022475"/>
    </source>
</evidence>
<evidence type="ECO:0000259" key="8">
    <source>
        <dbReference type="PROSITE" id="PS50850"/>
    </source>
</evidence>
<evidence type="ECO:0000256" key="4">
    <source>
        <dbReference type="ARBA" id="ARBA00022692"/>
    </source>
</evidence>
<evidence type="ECO:0000313" key="9">
    <source>
        <dbReference type="EMBL" id="MBP5857308.1"/>
    </source>
</evidence>
<feature type="transmembrane region" description="Helical" evidence="7">
    <location>
        <begin position="335"/>
        <end position="354"/>
    </location>
</feature>
<feature type="domain" description="Major facilitator superfamily (MFS) profile" evidence="8">
    <location>
        <begin position="13"/>
        <end position="389"/>
    </location>
</feature>
<evidence type="ECO:0000313" key="10">
    <source>
        <dbReference type="Proteomes" id="UP000672602"/>
    </source>
</evidence>
<comment type="caution">
    <text evidence="9">The sequence shown here is derived from an EMBL/GenBank/DDBJ whole genome shotgun (WGS) entry which is preliminary data.</text>
</comment>
<dbReference type="Gene3D" id="1.20.1250.20">
    <property type="entry name" value="MFS general substrate transporter like domains"/>
    <property type="match status" value="2"/>
</dbReference>
<evidence type="ECO:0000256" key="6">
    <source>
        <dbReference type="ARBA" id="ARBA00023136"/>
    </source>
</evidence>
<feature type="transmembrane region" description="Helical" evidence="7">
    <location>
        <begin position="366"/>
        <end position="384"/>
    </location>
</feature>
<feature type="transmembrane region" description="Helical" evidence="7">
    <location>
        <begin position="167"/>
        <end position="185"/>
    </location>
</feature>
<dbReference type="PANTHER" id="PTHR23521">
    <property type="entry name" value="TRANSPORTER MFS SUPERFAMILY"/>
    <property type="match status" value="1"/>
</dbReference>
<proteinExistence type="predicted"/>
<dbReference type="Proteomes" id="UP000672602">
    <property type="component" value="Unassembled WGS sequence"/>
</dbReference>
<gene>
    <name evidence="9" type="ORF">KAJ83_09830</name>
</gene>
<feature type="transmembrane region" description="Helical" evidence="7">
    <location>
        <begin position="79"/>
        <end position="98"/>
    </location>
</feature>
<protein>
    <submittedName>
        <fullName evidence="9">MFS transporter</fullName>
    </submittedName>
</protein>
<keyword evidence="6 7" id="KW-0472">Membrane</keyword>
<sequence length="408" mass="42413">MHMSPPPFRPRYELPAVIATVCGFAFSAGLLYPTVALMLEARGVAEDMIGLNTAMVGCGVMVSAGLLPRLTERHGGWPMLFVGAGGAILVLAAMSLAYEYWAWLALRFLLGIFINGLYVIGEAWVNAIAGEEKRGRTIAIYTTVMGAAFAAGPALVPVVGIADSTPFYLVMVVIAASVAPVLGFRRIDPLRGETARGGASQARFGPVLRGAAVMLAAVLAFGLMDGTTLGLMPIYALALGLEGEAASWPLTVMVAGSVALQYPMGWLADRWGPRQVLPACAAVCAAGGFLLPALEPNSLPFFATLVIWGGACFAIFTVSLMLVGRRFRGPALSTASAALTMLWGLGAVVGPWGIGAAMKASGPHAMPILLAVVFVILTVGALLFRAHLPTKAEARATHRAAGHADAAQ</sequence>
<dbReference type="InterPro" id="IPR047200">
    <property type="entry name" value="MFS_YcaD-like"/>
</dbReference>
<feature type="transmembrane region" description="Helical" evidence="7">
    <location>
        <begin position="300"/>
        <end position="323"/>
    </location>
</feature>
<dbReference type="PROSITE" id="PS50850">
    <property type="entry name" value="MFS"/>
    <property type="match status" value="1"/>
</dbReference>
<evidence type="ECO:0000256" key="5">
    <source>
        <dbReference type="ARBA" id="ARBA00022989"/>
    </source>
</evidence>
<evidence type="ECO:0000256" key="7">
    <source>
        <dbReference type="SAM" id="Phobius"/>
    </source>
</evidence>
<evidence type="ECO:0000256" key="1">
    <source>
        <dbReference type="ARBA" id="ARBA00004651"/>
    </source>
</evidence>
<keyword evidence="5 7" id="KW-1133">Transmembrane helix</keyword>
<dbReference type="RefSeq" id="WP_210681898.1">
    <property type="nucleotide sequence ID" value="NZ_JAGMWN010000004.1"/>
</dbReference>
<organism evidence="9 10">
    <name type="scientific">Marivibrio halodurans</name>
    <dbReference type="NCBI Taxonomy" id="2039722"/>
    <lineage>
        <taxon>Bacteria</taxon>
        <taxon>Pseudomonadati</taxon>
        <taxon>Pseudomonadota</taxon>
        <taxon>Alphaproteobacteria</taxon>
        <taxon>Rhodospirillales</taxon>
        <taxon>Rhodospirillaceae</taxon>
        <taxon>Marivibrio</taxon>
    </lineage>
</organism>
<dbReference type="InterPro" id="IPR036259">
    <property type="entry name" value="MFS_trans_sf"/>
</dbReference>
<dbReference type="CDD" id="cd17477">
    <property type="entry name" value="MFS_YcaD_like"/>
    <property type="match status" value="1"/>
</dbReference>
<keyword evidence="4 7" id="KW-0812">Transmembrane</keyword>
<dbReference type="SUPFAM" id="SSF103473">
    <property type="entry name" value="MFS general substrate transporter"/>
    <property type="match status" value="1"/>
</dbReference>
<accession>A0A8J7S2D6</accession>
<name>A0A8J7S2D6_9PROT</name>
<dbReference type="AlphaFoldDB" id="A0A8J7S2D6"/>
<dbReference type="PANTHER" id="PTHR23521:SF2">
    <property type="entry name" value="TRANSPORTER MFS SUPERFAMILY"/>
    <property type="match status" value="1"/>
</dbReference>
<dbReference type="InterPro" id="IPR011701">
    <property type="entry name" value="MFS"/>
</dbReference>
<dbReference type="GO" id="GO:0005886">
    <property type="term" value="C:plasma membrane"/>
    <property type="evidence" value="ECO:0007669"/>
    <property type="project" value="UniProtKB-SubCell"/>
</dbReference>
<reference evidence="9" key="1">
    <citation type="submission" date="2021-04" db="EMBL/GenBank/DDBJ databases">
        <authorList>
            <person name="Zhang D.-C."/>
        </authorList>
    </citation>
    <scope>NUCLEOTIDE SEQUENCE</scope>
    <source>
        <strain evidence="9">CGMCC 1.15697</strain>
    </source>
</reference>
<dbReference type="Pfam" id="PF07690">
    <property type="entry name" value="MFS_1"/>
    <property type="match status" value="1"/>
</dbReference>
<keyword evidence="3" id="KW-1003">Cell membrane</keyword>
<dbReference type="EMBL" id="JAGMWN010000004">
    <property type="protein sequence ID" value="MBP5857308.1"/>
    <property type="molecule type" value="Genomic_DNA"/>
</dbReference>
<comment type="subcellular location">
    <subcellularLocation>
        <location evidence="1">Cell membrane</location>
        <topology evidence="1">Multi-pass membrane protein</topology>
    </subcellularLocation>
</comment>
<feature type="transmembrane region" description="Helical" evidence="7">
    <location>
        <begin position="206"/>
        <end position="225"/>
    </location>
</feature>
<keyword evidence="10" id="KW-1185">Reference proteome</keyword>
<feature type="transmembrane region" description="Helical" evidence="7">
    <location>
        <begin position="12"/>
        <end position="36"/>
    </location>
</feature>
<feature type="transmembrane region" description="Helical" evidence="7">
    <location>
        <begin position="48"/>
        <end position="67"/>
    </location>
</feature>